<accession>A0ABX5XT33</accession>
<name>A0ABX5XT33_9BACT</name>
<dbReference type="Proteomes" id="UP000318081">
    <property type="component" value="Chromosome"/>
</dbReference>
<reference evidence="2 3" key="1">
    <citation type="submission" date="2019-02" db="EMBL/GenBank/DDBJ databases">
        <title>Deep-cultivation of Planctomycetes and their phenomic and genomic characterization uncovers novel biology.</title>
        <authorList>
            <person name="Wiegand S."/>
            <person name="Jogler M."/>
            <person name="Boedeker C."/>
            <person name="Pinto D."/>
            <person name="Vollmers J."/>
            <person name="Rivas-Marin E."/>
            <person name="Kohn T."/>
            <person name="Peeters S.H."/>
            <person name="Heuer A."/>
            <person name="Rast P."/>
            <person name="Oberbeckmann S."/>
            <person name="Bunk B."/>
            <person name="Jeske O."/>
            <person name="Meyerdierks A."/>
            <person name="Storesund J.E."/>
            <person name="Kallscheuer N."/>
            <person name="Luecker S."/>
            <person name="Lage O.M."/>
            <person name="Pohl T."/>
            <person name="Merkel B.J."/>
            <person name="Hornburger P."/>
            <person name="Mueller R.-W."/>
            <person name="Bruemmer F."/>
            <person name="Labrenz M."/>
            <person name="Spormann A.M."/>
            <person name="Op den Camp H."/>
            <person name="Overmann J."/>
            <person name="Amann R."/>
            <person name="Jetten M.S.M."/>
            <person name="Mascher T."/>
            <person name="Medema M.H."/>
            <person name="Devos D.P."/>
            <person name="Kaster A.-K."/>
            <person name="Ovreas L."/>
            <person name="Rohde M."/>
            <person name="Galperin M.Y."/>
            <person name="Jogler C."/>
        </authorList>
    </citation>
    <scope>NUCLEOTIDE SEQUENCE [LARGE SCALE GENOMIC DNA]</scope>
    <source>
        <strain evidence="2 3">TBK1r</strain>
    </source>
</reference>
<protein>
    <submittedName>
        <fullName evidence="2">Uncharacterized protein</fullName>
    </submittedName>
</protein>
<evidence type="ECO:0000256" key="1">
    <source>
        <dbReference type="SAM" id="MobiDB-lite"/>
    </source>
</evidence>
<feature type="region of interest" description="Disordered" evidence="1">
    <location>
        <begin position="33"/>
        <end position="70"/>
    </location>
</feature>
<keyword evidence="3" id="KW-1185">Reference proteome</keyword>
<evidence type="ECO:0000313" key="3">
    <source>
        <dbReference type="Proteomes" id="UP000318081"/>
    </source>
</evidence>
<gene>
    <name evidence="2" type="ORF">TBK1r_40230</name>
</gene>
<proteinExistence type="predicted"/>
<dbReference type="EMBL" id="CP036432">
    <property type="protein sequence ID" value="QDV85069.1"/>
    <property type="molecule type" value="Genomic_DNA"/>
</dbReference>
<organism evidence="2 3">
    <name type="scientific">Stieleria magnilauensis</name>
    <dbReference type="NCBI Taxonomy" id="2527963"/>
    <lineage>
        <taxon>Bacteria</taxon>
        <taxon>Pseudomonadati</taxon>
        <taxon>Planctomycetota</taxon>
        <taxon>Planctomycetia</taxon>
        <taxon>Pirellulales</taxon>
        <taxon>Pirellulaceae</taxon>
        <taxon>Stieleria</taxon>
    </lineage>
</organism>
<evidence type="ECO:0000313" key="2">
    <source>
        <dbReference type="EMBL" id="QDV85069.1"/>
    </source>
</evidence>
<sequence length="92" mass="10361">MENFLPNLAKDFATEHPISFEVLGRDEKIARQSLPPNRRTTGVWSDTVESRSVNSPDPGAKDLWTNETQPPCEIGKKISSLYGCQNESKQRD</sequence>
<feature type="compositionally biased region" description="Polar residues" evidence="1">
    <location>
        <begin position="34"/>
        <end position="44"/>
    </location>
</feature>